<evidence type="ECO:0000259" key="5">
    <source>
        <dbReference type="PROSITE" id="PS50931"/>
    </source>
</evidence>
<dbReference type="Proteomes" id="UP001196870">
    <property type="component" value="Unassembled WGS sequence"/>
</dbReference>
<dbReference type="Gene3D" id="3.40.190.290">
    <property type="match status" value="1"/>
</dbReference>
<dbReference type="PANTHER" id="PTHR30427">
    <property type="entry name" value="TRANSCRIPTIONAL ACTIVATOR PROTEIN LYSR"/>
    <property type="match status" value="1"/>
</dbReference>
<dbReference type="SUPFAM" id="SSF46785">
    <property type="entry name" value="Winged helix' DNA-binding domain"/>
    <property type="match status" value="1"/>
</dbReference>
<keyword evidence="4" id="KW-0804">Transcription</keyword>
<evidence type="ECO:0000256" key="3">
    <source>
        <dbReference type="ARBA" id="ARBA00023125"/>
    </source>
</evidence>
<evidence type="ECO:0000256" key="1">
    <source>
        <dbReference type="ARBA" id="ARBA00009437"/>
    </source>
</evidence>
<keyword evidence="7" id="KW-1185">Reference proteome</keyword>
<keyword evidence="3" id="KW-0238">DNA-binding</keyword>
<feature type="domain" description="HTH lysR-type" evidence="5">
    <location>
        <begin position="1"/>
        <end position="58"/>
    </location>
</feature>
<dbReference type="SUPFAM" id="SSF53850">
    <property type="entry name" value="Periplasmic binding protein-like II"/>
    <property type="match status" value="1"/>
</dbReference>
<organism evidence="6 7">
    <name type="scientific">Plastoroseomonas hellenica</name>
    <dbReference type="NCBI Taxonomy" id="2687306"/>
    <lineage>
        <taxon>Bacteria</taxon>
        <taxon>Pseudomonadati</taxon>
        <taxon>Pseudomonadota</taxon>
        <taxon>Alphaproteobacteria</taxon>
        <taxon>Acetobacterales</taxon>
        <taxon>Acetobacteraceae</taxon>
        <taxon>Plastoroseomonas</taxon>
    </lineage>
</organism>
<dbReference type="Pfam" id="PF00126">
    <property type="entry name" value="HTH_1"/>
    <property type="match status" value="1"/>
</dbReference>
<accession>A0ABS5EY42</accession>
<protein>
    <submittedName>
        <fullName evidence="6">LysR family transcriptional regulator</fullName>
    </submittedName>
</protein>
<dbReference type="InterPro" id="IPR000847">
    <property type="entry name" value="LysR_HTH_N"/>
</dbReference>
<dbReference type="InterPro" id="IPR005119">
    <property type="entry name" value="LysR_subst-bd"/>
</dbReference>
<dbReference type="InterPro" id="IPR036388">
    <property type="entry name" value="WH-like_DNA-bd_sf"/>
</dbReference>
<sequence>MNARQIEIFHAVMRMRSVTGAAAFLGISQPAVSKSLKQAEDGIGFPLFRTVKGRLLPTAEAERLLPDAERILRDVAAFTRLTGEISTGGAGLVRVTASSSLSTALMPRAVARFQRSHPLVRVSSHLLPARDAAETVLAGQADLGLCLSPAAIPGLAVRSLPGPRMIVIAPEGHALLRRRVVQPTDIAPYPLVSFGQETYFGQVLDETFAAAGLKREVALQVTMSISAACHVRAGAGVAIVDGFTRQLGLAGLGWRPFVPTILLPVTLMTQETRAVPQLAAAFAQALAAELEDMAA</sequence>
<evidence type="ECO:0000256" key="2">
    <source>
        <dbReference type="ARBA" id="ARBA00023015"/>
    </source>
</evidence>
<comment type="similarity">
    <text evidence="1">Belongs to the LysR transcriptional regulatory family.</text>
</comment>
<dbReference type="Gene3D" id="1.10.10.10">
    <property type="entry name" value="Winged helix-like DNA-binding domain superfamily/Winged helix DNA-binding domain"/>
    <property type="match status" value="1"/>
</dbReference>
<dbReference type="EMBL" id="JAAGBB010000013">
    <property type="protein sequence ID" value="MBR0665217.1"/>
    <property type="molecule type" value="Genomic_DNA"/>
</dbReference>
<evidence type="ECO:0000256" key="4">
    <source>
        <dbReference type="ARBA" id="ARBA00023163"/>
    </source>
</evidence>
<keyword evidence="2" id="KW-0805">Transcription regulation</keyword>
<evidence type="ECO:0000313" key="6">
    <source>
        <dbReference type="EMBL" id="MBR0665217.1"/>
    </source>
</evidence>
<reference evidence="7" key="1">
    <citation type="journal article" date="2021" name="Syst. Appl. Microbiol.">
        <title>Roseomonas hellenica sp. nov., isolated from roots of wild-growing Alkanna tinctoria.</title>
        <authorList>
            <person name="Rat A."/>
            <person name="Naranjo H.D."/>
            <person name="Lebbe L."/>
            <person name="Cnockaert M."/>
            <person name="Krigas N."/>
            <person name="Grigoriadou K."/>
            <person name="Maloupa E."/>
            <person name="Willems A."/>
        </authorList>
    </citation>
    <scope>NUCLEOTIDE SEQUENCE [LARGE SCALE GENOMIC DNA]</scope>
    <source>
        <strain evidence="7">LMG 31523</strain>
    </source>
</reference>
<dbReference type="Pfam" id="PF03466">
    <property type="entry name" value="LysR_substrate"/>
    <property type="match status" value="1"/>
</dbReference>
<evidence type="ECO:0000313" key="7">
    <source>
        <dbReference type="Proteomes" id="UP001196870"/>
    </source>
</evidence>
<dbReference type="InterPro" id="IPR036390">
    <property type="entry name" value="WH_DNA-bd_sf"/>
</dbReference>
<name>A0ABS5EY42_9PROT</name>
<proteinExistence type="inferred from homology"/>
<dbReference type="RefSeq" id="WP_211852887.1">
    <property type="nucleotide sequence ID" value="NZ_JAAGBB010000013.1"/>
</dbReference>
<comment type="caution">
    <text evidence="6">The sequence shown here is derived from an EMBL/GenBank/DDBJ whole genome shotgun (WGS) entry which is preliminary data.</text>
</comment>
<gene>
    <name evidence="6" type="ORF">GXW71_12705</name>
</gene>
<dbReference type="PROSITE" id="PS50931">
    <property type="entry name" value="HTH_LYSR"/>
    <property type="match status" value="1"/>
</dbReference>
<dbReference type="PANTHER" id="PTHR30427:SF1">
    <property type="entry name" value="TRANSCRIPTIONAL ACTIVATOR PROTEIN LYSR"/>
    <property type="match status" value="1"/>
</dbReference>